<accession>A0A916XUE2</accession>
<protein>
    <recommendedName>
        <fullName evidence="2">DUF6089 domain-containing protein</fullName>
    </recommendedName>
</protein>
<dbReference type="InterPro" id="IPR045743">
    <property type="entry name" value="DUF6089"/>
</dbReference>
<evidence type="ECO:0000256" key="1">
    <source>
        <dbReference type="SAM" id="SignalP"/>
    </source>
</evidence>
<keyword evidence="1" id="KW-0732">Signal</keyword>
<reference evidence="3" key="2">
    <citation type="submission" date="2020-09" db="EMBL/GenBank/DDBJ databases">
        <authorList>
            <person name="Sun Q."/>
            <person name="Zhou Y."/>
        </authorList>
    </citation>
    <scope>NUCLEOTIDE SEQUENCE</scope>
    <source>
        <strain evidence="3">CGMCC 1.12506</strain>
    </source>
</reference>
<comment type="caution">
    <text evidence="3">The sequence shown here is derived from an EMBL/GenBank/DDBJ whole genome shotgun (WGS) entry which is preliminary data.</text>
</comment>
<feature type="domain" description="DUF6089" evidence="2">
    <location>
        <begin position="3"/>
        <end position="227"/>
    </location>
</feature>
<dbReference type="RefSeq" id="WP_188360455.1">
    <property type="nucleotide sequence ID" value="NZ_BMFG01000001.1"/>
</dbReference>
<dbReference type="SUPFAM" id="SSF56925">
    <property type="entry name" value="OMPA-like"/>
    <property type="match status" value="1"/>
</dbReference>
<dbReference type="EMBL" id="BMFG01000001">
    <property type="protein sequence ID" value="GGD13000.1"/>
    <property type="molecule type" value="Genomic_DNA"/>
</dbReference>
<dbReference type="Pfam" id="PF19573">
    <property type="entry name" value="DUF6089"/>
    <property type="match status" value="1"/>
</dbReference>
<feature type="chain" id="PRO_5037058414" description="DUF6089 domain-containing protein" evidence="1">
    <location>
        <begin position="20"/>
        <end position="227"/>
    </location>
</feature>
<keyword evidence="4" id="KW-1185">Reference proteome</keyword>
<dbReference type="AlphaFoldDB" id="A0A916XUE2"/>
<evidence type="ECO:0000313" key="4">
    <source>
        <dbReference type="Proteomes" id="UP000625735"/>
    </source>
</evidence>
<gene>
    <name evidence="3" type="ORF">GCM10011343_00080</name>
</gene>
<dbReference type="Proteomes" id="UP000625735">
    <property type="component" value="Unassembled WGS sequence"/>
</dbReference>
<organism evidence="3 4">
    <name type="scientific">Flavobacterium orientale</name>
    <dbReference type="NCBI Taxonomy" id="1756020"/>
    <lineage>
        <taxon>Bacteria</taxon>
        <taxon>Pseudomonadati</taxon>
        <taxon>Bacteroidota</taxon>
        <taxon>Flavobacteriia</taxon>
        <taxon>Flavobacteriales</taxon>
        <taxon>Flavobacteriaceae</taxon>
        <taxon>Flavobacterium</taxon>
    </lineage>
</organism>
<evidence type="ECO:0000313" key="3">
    <source>
        <dbReference type="EMBL" id="GGD13000.1"/>
    </source>
</evidence>
<evidence type="ECO:0000259" key="2">
    <source>
        <dbReference type="Pfam" id="PF19573"/>
    </source>
</evidence>
<proteinExistence type="predicted"/>
<name>A0A916XUE2_9FLAO</name>
<dbReference type="InterPro" id="IPR011250">
    <property type="entry name" value="OMP/PagP_B-barrel"/>
</dbReference>
<reference evidence="3" key="1">
    <citation type="journal article" date="2014" name="Int. J. Syst. Evol. Microbiol.">
        <title>Complete genome sequence of Corynebacterium casei LMG S-19264T (=DSM 44701T), isolated from a smear-ripened cheese.</title>
        <authorList>
            <consortium name="US DOE Joint Genome Institute (JGI-PGF)"/>
            <person name="Walter F."/>
            <person name="Albersmeier A."/>
            <person name="Kalinowski J."/>
            <person name="Ruckert C."/>
        </authorList>
    </citation>
    <scope>NUCLEOTIDE SEQUENCE</scope>
    <source>
        <strain evidence="3">CGMCC 1.12506</strain>
    </source>
</reference>
<sequence length="227" mass="25716">MNRVLILIIFLACGLLSNAQINEVGIFAGGSNYIGDIGKTNFINPNQVALGLIYKWNRSTRHSYRFSFTHSKIAADDADSKASGRRERGYSFENTINELSAGFEFNFFDFDLHHFKPQTTPYIATGINYYSYNELYFFDGIVREDAKERGISIPIILGVKSRINNDFVIGIEAGVRYTFTDNLDGSNPKNNDYSNLRFGNLNSNDWYVFSGITLTYTFGENPCFCPN</sequence>
<feature type="signal peptide" evidence="1">
    <location>
        <begin position="1"/>
        <end position="19"/>
    </location>
</feature>